<protein>
    <submittedName>
        <fullName evidence="1">Uncharacterized protein</fullName>
    </submittedName>
</protein>
<dbReference type="EMBL" id="KV427047">
    <property type="protein sequence ID" value="KZV78202.1"/>
    <property type="molecule type" value="Genomic_DNA"/>
</dbReference>
<accession>A0A166MMP8</accession>
<dbReference type="Proteomes" id="UP000077266">
    <property type="component" value="Unassembled WGS sequence"/>
</dbReference>
<gene>
    <name evidence="1" type="ORF">EXIGLDRAFT_717701</name>
</gene>
<proteinExistence type="predicted"/>
<sequence>MCRRPPPGVDVERSRADGVMFWARQPRSLAPYADVVSLDVPFARAMHVLLTRHPMPGSTSGWLNV</sequence>
<evidence type="ECO:0000313" key="1">
    <source>
        <dbReference type="EMBL" id="KZV78202.1"/>
    </source>
</evidence>
<feature type="non-terminal residue" evidence="1">
    <location>
        <position position="65"/>
    </location>
</feature>
<organism evidence="1 2">
    <name type="scientific">Exidia glandulosa HHB12029</name>
    <dbReference type="NCBI Taxonomy" id="1314781"/>
    <lineage>
        <taxon>Eukaryota</taxon>
        <taxon>Fungi</taxon>
        <taxon>Dikarya</taxon>
        <taxon>Basidiomycota</taxon>
        <taxon>Agaricomycotina</taxon>
        <taxon>Agaricomycetes</taxon>
        <taxon>Auriculariales</taxon>
        <taxon>Exidiaceae</taxon>
        <taxon>Exidia</taxon>
    </lineage>
</organism>
<name>A0A166MMP8_EXIGL</name>
<dbReference type="InParanoid" id="A0A166MMP8"/>
<reference evidence="1 2" key="1">
    <citation type="journal article" date="2016" name="Mol. Biol. Evol.">
        <title>Comparative Genomics of Early-Diverging Mushroom-Forming Fungi Provides Insights into the Origins of Lignocellulose Decay Capabilities.</title>
        <authorList>
            <person name="Nagy L.G."/>
            <person name="Riley R."/>
            <person name="Tritt A."/>
            <person name="Adam C."/>
            <person name="Daum C."/>
            <person name="Floudas D."/>
            <person name="Sun H."/>
            <person name="Yadav J.S."/>
            <person name="Pangilinan J."/>
            <person name="Larsson K.H."/>
            <person name="Matsuura K."/>
            <person name="Barry K."/>
            <person name="Labutti K."/>
            <person name="Kuo R."/>
            <person name="Ohm R.A."/>
            <person name="Bhattacharya S.S."/>
            <person name="Shirouzu T."/>
            <person name="Yoshinaga Y."/>
            <person name="Martin F.M."/>
            <person name="Grigoriev I.V."/>
            <person name="Hibbett D.S."/>
        </authorList>
    </citation>
    <scope>NUCLEOTIDE SEQUENCE [LARGE SCALE GENOMIC DNA]</scope>
    <source>
        <strain evidence="1 2">HHB12029</strain>
    </source>
</reference>
<evidence type="ECO:0000313" key="2">
    <source>
        <dbReference type="Proteomes" id="UP000077266"/>
    </source>
</evidence>
<keyword evidence="2" id="KW-1185">Reference proteome</keyword>
<dbReference type="AlphaFoldDB" id="A0A166MMP8"/>